<dbReference type="InterPro" id="IPR013636">
    <property type="entry name" value="ARMH3_C"/>
</dbReference>
<organism evidence="6 7">
    <name type="scientific">Byssothecium circinans</name>
    <dbReference type="NCBI Taxonomy" id="147558"/>
    <lineage>
        <taxon>Eukaryota</taxon>
        <taxon>Fungi</taxon>
        <taxon>Dikarya</taxon>
        <taxon>Ascomycota</taxon>
        <taxon>Pezizomycotina</taxon>
        <taxon>Dothideomycetes</taxon>
        <taxon>Pleosporomycetidae</taxon>
        <taxon>Pleosporales</taxon>
        <taxon>Massarineae</taxon>
        <taxon>Massarinaceae</taxon>
        <taxon>Byssothecium</taxon>
    </lineage>
</organism>
<evidence type="ECO:0000256" key="4">
    <source>
        <dbReference type="ARBA" id="ARBA00023136"/>
    </source>
</evidence>
<evidence type="ECO:0000256" key="3">
    <source>
        <dbReference type="ARBA" id="ARBA00022989"/>
    </source>
</evidence>
<dbReference type="GO" id="GO:0016020">
    <property type="term" value="C:membrane"/>
    <property type="evidence" value="ECO:0007669"/>
    <property type="project" value="UniProtKB-SubCell"/>
</dbReference>
<keyword evidence="4" id="KW-0472">Membrane</keyword>
<proteinExistence type="predicted"/>
<keyword evidence="2" id="KW-0812">Transmembrane</keyword>
<evidence type="ECO:0000256" key="2">
    <source>
        <dbReference type="ARBA" id="ARBA00022692"/>
    </source>
</evidence>
<feature type="domain" description="Armadillo-like helical" evidence="5">
    <location>
        <begin position="401"/>
        <end position="623"/>
    </location>
</feature>
<dbReference type="EMBL" id="ML976978">
    <property type="protein sequence ID" value="KAF1962832.1"/>
    <property type="molecule type" value="Genomic_DNA"/>
</dbReference>
<dbReference type="OrthoDB" id="2012278at2759"/>
<reference evidence="6" key="1">
    <citation type="journal article" date="2020" name="Stud. Mycol.">
        <title>101 Dothideomycetes genomes: a test case for predicting lifestyles and emergence of pathogens.</title>
        <authorList>
            <person name="Haridas S."/>
            <person name="Albert R."/>
            <person name="Binder M."/>
            <person name="Bloem J."/>
            <person name="Labutti K."/>
            <person name="Salamov A."/>
            <person name="Andreopoulos B."/>
            <person name="Baker S."/>
            <person name="Barry K."/>
            <person name="Bills G."/>
            <person name="Bluhm B."/>
            <person name="Cannon C."/>
            <person name="Castanera R."/>
            <person name="Culley D."/>
            <person name="Daum C."/>
            <person name="Ezra D."/>
            <person name="Gonzalez J."/>
            <person name="Henrissat B."/>
            <person name="Kuo A."/>
            <person name="Liang C."/>
            <person name="Lipzen A."/>
            <person name="Lutzoni F."/>
            <person name="Magnuson J."/>
            <person name="Mondo S."/>
            <person name="Nolan M."/>
            <person name="Ohm R."/>
            <person name="Pangilinan J."/>
            <person name="Park H.-J."/>
            <person name="Ramirez L."/>
            <person name="Alfaro M."/>
            <person name="Sun H."/>
            <person name="Tritt A."/>
            <person name="Yoshinaga Y."/>
            <person name="Zwiers L.-H."/>
            <person name="Turgeon B."/>
            <person name="Goodwin S."/>
            <person name="Spatafora J."/>
            <person name="Crous P."/>
            <person name="Grigoriev I."/>
        </authorList>
    </citation>
    <scope>NUCLEOTIDE SEQUENCE</scope>
    <source>
        <strain evidence="6">CBS 675.92</strain>
    </source>
</reference>
<keyword evidence="7" id="KW-1185">Reference proteome</keyword>
<gene>
    <name evidence="6" type="ORF">CC80DRAFT_541980</name>
</gene>
<comment type="subcellular location">
    <subcellularLocation>
        <location evidence="1">Membrane</location>
    </subcellularLocation>
</comment>
<evidence type="ECO:0000313" key="7">
    <source>
        <dbReference type="Proteomes" id="UP000800035"/>
    </source>
</evidence>
<dbReference type="Pfam" id="PF08427">
    <property type="entry name" value="ARMH3_C"/>
    <property type="match status" value="1"/>
</dbReference>
<name>A0A6A5UGD9_9PLEO</name>
<dbReference type="GO" id="GO:0005829">
    <property type="term" value="C:cytosol"/>
    <property type="evidence" value="ECO:0007669"/>
    <property type="project" value="TreeGrafter"/>
</dbReference>
<dbReference type="InterPro" id="IPR039868">
    <property type="entry name" value="ARMD3-like"/>
</dbReference>
<protein>
    <submittedName>
        <fullName evidence="6">DUF1741-domain-containing protein</fullName>
    </submittedName>
</protein>
<evidence type="ECO:0000256" key="1">
    <source>
        <dbReference type="ARBA" id="ARBA00004370"/>
    </source>
</evidence>
<evidence type="ECO:0000259" key="5">
    <source>
        <dbReference type="SMART" id="SM01158"/>
    </source>
</evidence>
<keyword evidence="3" id="KW-1133">Transmembrane helix</keyword>
<dbReference type="SMART" id="SM01158">
    <property type="entry name" value="DUF1741"/>
    <property type="match status" value="1"/>
</dbReference>
<sequence length="626" mass="70739">MEPSPLTQVSRPETFQPKIIRLYETLFREDDEEVELSEGFWEEFFLHRPDNAGFKRILDDIPPDEMLHLQAHSQELFQQAISRIKQASAPSDEIALETLTVFLDAALTKKYTNPSSDIIAVLAGLSDADAVMSEFVAALDTVIRNGRTISLRLKAVRTTLSITAAGFHTALPSYFTHRDLFPSLMKFIQDCEDSAQVLPALYLLGLLVNYNKFEFQNPYKLRLDDFVNDAIIQKIIRSFGDNCMRMRDAYVAIQEDMPEPWTLGSTLSYIGLGVLSPTSRPSTPTPGLEESKSLFAALPGPEIGALLSTYDFANANKVFCFNLVSTPAPNKGDPSPLSAFLSLTSYLSQHAHRSHRAMLYTYLSLFILQILVEDPALLKRLCSDESKLAVRLCRQRQPFLPLIKGERAPVSVIIDLMSDGINHNLRRRLDVEYYILCLGILLRILSYLSRTKVRITHHWSEVWRTLLSFFRFLTTYVDDIRSIHRSSNMVDLLVNLLAFALSSGENFLPDPASYDDLFYKLVETGDSLAKFRDAFGLGSSSSMQTLVNVSAHYRALLEGGEGKARNRILSPREVSIVIKQGYETLSIEANEGLDRWERFREVDFKVVIKKIARAAIEDAKVLKDDR</sequence>
<dbReference type="PANTHER" id="PTHR13608">
    <property type="entry name" value="ARMADILLO-LIKE HELICAL DOMAIN-CONTAINING PROTEIN 3"/>
    <property type="match status" value="1"/>
</dbReference>
<evidence type="ECO:0000313" key="6">
    <source>
        <dbReference type="EMBL" id="KAF1962832.1"/>
    </source>
</evidence>
<dbReference type="AlphaFoldDB" id="A0A6A5UGD9"/>
<accession>A0A6A5UGD9</accession>
<dbReference type="Proteomes" id="UP000800035">
    <property type="component" value="Unassembled WGS sequence"/>
</dbReference>
<dbReference type="PANTHER" id="PTHR13608:SF3">
    <property type="entry name" value="ARMADILLO-LIKE HELICAL DOMAIN-CONTAINING PROTEIN 3"/>
    <property type="match status" value="1"/>
</dbReference>